<gene>
    <name evidence="1" type="ORF">P7K49_021782</name>
</gene>
<protein>
    <submittedName>
        <fullName evidence="1">Uncharacterized protein</fullName>
    </submittedName>
</protein>
<dbReference type="Proteomes" id="UP001266305">
    <property type="component" value="Unassembled WGS sequence"/>
</dbReference>
<proteinExistence type="predicted"/>
<reference evidence="1 2" key="1">
    <citation type="submission" date="2023-05" db="EMBL/GenBank/DDBJ databases">
        <title>B98-5 Cell Line De Novo Hybrid Assembly: An Optical Mapping Approach.</title>
        <authorList>
            <person name="Kananen K."/>
            <person name="Auerbach J.A."/>
            <person name="Kautto E."/>
            <person name="Blachly J.S."/>
        </authorList>
    </citation>
    <scope>NUCLEOTIDE SEQUENCE [LARGE SCALE GENOMIC DNA]</scope>
    <source>
        <strain evidence="1">B95-8</strain>
        <tissue evidence="1">Cell line</tissue>
    </source>
</reference>
<name>A0ABQ9UUG1_SAGOE</name>
<accession>A0ABQ9UUG1</accession>
<comment type="caution">
    <text evidence="1">The sequence shown here is derived from an EMBL/GenBank/DDBJ whole genome shotgun (WGS) entry which is preliminary data.</text>
</comment>
<evidence type="ECO:0000313" key="1">
    <source>
        <dbReference type="EMBL" id="KAK2100434.1"/>
    </source>
</evidence>
<dbReference type="EMBL" id="JASSZA010000010">
    <property type="protein sequence ID" value="KAK2100434.1"/>
    <property type="molecule type" value="Genomic_DNA"/>
</dbReference>
<organism evidence="1 2">
    <name type="scientific">Saguinus oedipus</name>
    <name type="common">Cotton-top tamarin</name>
    <name type="synonym">Oedipomidas oedipus</name>
    <dbReference type="NCBI Taxonomy" id="9490"/>
    <lineage>
        <taxon>Eukaryota</taxon>
        <taxon>Metazoa</taxon>
        <taxon>Chordata</taxon>
        <taxon>Craniata</taxon>
        <taxon>Vertebrata</taxon>
        <taxon>Euteleostomi</taxon>
        <taxon>Mammalia</taxon>
        <taxon>Eutheria</taxon>
        <taxon>Euarchontoglires</taxon>
        <taxon>Primates</taxon>
        <taxon>Haplorrhini</taxon>
        <taxon>Platyrrhini</taxon>
        <taxon>Cebidae</taxon>
        <taxon>Callitrichinae</taxon>
        <taxon>Saguinus</taxon>
    </lineage>
</organism>
<evidence type="ECO:0000313" key="2">
    <source>
        <dbReference type="Proteomes" id="UP001266305"/>
    </source>
</evidence>
<sequence>MGMTQLRIIFYMAAMNNMLEYLVTGGQELETKEQRRKAIETGRAMRAGPWATPTPLKPALQGVGVL</sequence>
<keyword evidence="2" id="KW-1185">Reference proteome</keyword>